<organism evidence="2 3">
    <name type="scientific">Adiantum capillus-veneris</name>
    <name type="common">Maidenhair fern</name>
    <dbReference type="NCBI Taxonomy" id="13818"/>
    <lineage>
        <taxon>Eukaryota</taxon>
        <taxon>Viridiplantae</taxon>
        <taxon>Streptophyta</taxon>
        <taxon>Embryophyta</taxon>
        <taxon>Tracheophyta</taxon>
        <taxon>Polypodiopsida</taxon>
        <taxon>Polypodiidae</taxon>
        <taxon>Polypodiales</taxon>
        <taxon>Pteridineae</taxon>
        <taxon>Pteridaceae</taxon>
        <taxon>Vittarioideae</taxon>
        <taxon>Adiantum</taxon>
    </lineage>
</organism>
<reference evidence="2" key="1">
    <citation type="submission" date="2021-01" db="EMBL/GenBank/DDBJ databases">
        <title>Adiantum capillus-veneris genome.</title>
        <authorList>
            <person name="Fang Y."/>
            <person name="Liao Q."/>
        </authorList>
    </citation>
    <scope>NUCLEOTIDE SEQUENCE</scope>
    <source>
        <strain evidence="2">H3</strain>
        <tissue evidence="2">Leaf</tissue>
    </source>
</reference>
<keyword evidence="3" id="KW-1185">Reference proteome</keyword>
<comment type="caution">
    <text evidence="2">The sequence shown here is derived from an EMBL/GenBank/DDBJ whole genome shotgun (WGS) entry which is preliminary data.</text>
</comment>
<name>A0A9D4UIW9_ADICA</name>
<sequence length="240" mass="27328">MIYTFKRVIKCEPMGECKSGQEGRLKEQKILELRSCEDAALHGASDHSFPQQMDQLEVKMTGTEDKAPTEPNSQQVPAFQLQRMLSLKSNENGAYPTCGSHIPGIALCRAMSHQETYFQQSQEEPIDVVKHELVTRSHSDHSGGKDHNIIEPFVDSWSHDTHLMTSDQSPRVRHNEEKMSIDGKKDLRASAQRSKKRKLRVTKWLSKRLHIHLPGSSPQVGHYCGPRIHPKNCCNVRKRT</sequence>
<dbReference type="Proteomes" id="UP000886520">
    <property type="component" value="Chromosome 16"/>
</dbReference>
<dbReference type="AlphaFoldDB" id="A0A9D4UIW9"/>
<dbReference type="EMBL" id="JABFUD020000016">
    <property type="protein sequence ID" value="KAI5068268.1"/>
    <property type="molecule type" value="Genomic_DNA"/>
</dbReference>
<feature type="compositionally biased region" description="Basic and acidic residues" evidence="1">
    <location>
        <begin position="173"/>
        <end position="188"/>
    </location>
</feature>
<evidence type="ECO:0000256" key="1">
    <source>
        <dbReference type="SAM" id="MobiDB-lite"/>
    </source>
</evidence>
<proteinExistence type="predicted"/>
<evidence type="ECO:0000313" key="2">
    <source>
        <dbReference type="EMBL" id="KAI5068268.1"/>
    </source>
</evidence>
<feature type="region of interest" description="Disordered" evidence="1">
    <location>
        <begin position="164"/>
        <end position="195"/>
    </location>
</feature>
<evidence type="ECO:0000313" key="3">
    <source>
        <dbReference type="Proteomes" id="UP000886520"/>
    </source>
</evidence>
<gene>
    <name evidence="2" type="ORF">GOP47_0016613</name>
</gene>
<accession>A0A9D4UIW9</accession>
<protein>
    <submittedName>
        <fullName evidence="2">Uncharacterized protein</fullName>
    </submittedName>
</protein>